<dbReference type="SUPFAM" id="SSF53067">
    <property type="entry name" value="Actin-like ATPase domain"/>
    <property type="match status" value="2"/>
</dbReference>
<evidence type="ECO:0000259" key="6">
    <source>
        <dbReference type="Pfam" id="PF00370"/>
    </source>
</evidence>
<dbReference type="EMBL" id="JARBDR010000342">
    <property type="protein sequence ID" value="KAJ8313885.1"/>
    <property type="molecule type" value="Genomic_DNA"/>
</dbReference>
<keyword evidence="3" id="KW-0547">Nucleotide-binding</keyword>
<name>A0ABQ9FC91_TEGGR</name>
<evidence type="ECO:0000256" key="5">
    <source>
        <dbReference type="ARBA" id="ARBA00022840"/>
    </source>
</evidence>
<keyword evidence="5" id="KW-0067">ATP-binding</keyword>
<gene>
    <name evidence="8" type="ORF">KUTeg_008446</name>
</gene>
<sequence length="299" mass="33006">MTGGPNGGEFKTDLTNVGHSGLLNLTDIMWDKEVCKFFNIPLQILPTIHSTSEVFGYIADGPLAGIPISGMIGDQLGATVGQMCFKPGQSKCTYGTGGCIIVNTDTEPVYSRKETLASSVDSTHDCYFVPALQGYFFPFWEDDARGYVFCKVLRVIVGISNYTKREHIARAALEAVAYQIKQAFDAISEESGHTINSLRVDGGMIVNNFLMQFQSDLIGVEVVRPYMKESSSLGAAIMAGAADGINIFKVNGDKKGIDVIFECDTNFDVFKPQIDENERKRKVQRWLDAVERSLHWKTK</sequence>
<protein>
    <recommendedName>
        <fullName evidence="10">Glycerol kinase</fullName>
    </recommendedName>
</protein>
<proteinExistence type="inferred from homology"/>
<dbReference type="Proteomes" id="UP001217089">
    <property type="component" value="Unassembled WGS sequence"/>
</dbReference>
<reference evidence="8 9" key="1">
    <citation type="submission" date="2022-12" db="EMBL/GenBank/DDBJ databases">
        <title>Chromosome-level genome of Tegillarca granosa.</title>
        <authorList>
            <person name="Kim J."/>
        </authorList>
    </citation>
    <scope>NUCLEOTIDE SEQUENCE [LARGE SCALE GENOMIC DNA]</scope>
    <source>
        <strain evidence="8">Teg-2019</strain>
        <tissue evidence="8">Adductor muscle</tissue>
    </source>
</reference>
<organism evidence="8 9">
    <name type="scientific">Tegillarca granosa</name>
    <name type="common">Malaysian cockle</name>
    <name type="synonym">Anadara granosa</name>
    <dbReference type="NCBI Taxonomy" id="220873"/>
    <lineage>
        <taxon>Eukaryota</taxon>
        <taxon>Metazoa</taxon>
        <taxon>Spiralia</taxon>
        <taxon>Lophotrochozoa</taxon>
        <taxon>Mollusca</taxon>
        <taxon>Bivalvia</taxon>
        <taxon>Autobranchia</taxon>
        <taxon>Pteriomorphia</taxon>
        <taxon>Arcoida</taxon>
        <taxon>Arcoidea</taxon>
        <taxon>Arcidae</taxon>
        <taxon>Tegillarca</taxon>
    </lineage>
</organism>
<accession>A0ABQ9FC91</accession>
<evidence type="ECO:0000256" key="2">
    <source>
        <dbReference type="ARBA" id="ARBA00022679"/>
    </source>
</evidence>
<evidence type="ECO:0000313" key="9">
    <source>
        <dbReference type="Proteomes" id="UP001217089"/>
    </source>
</evidence>
<comment type="similarity">
    <text evidence="1">Belongs to the FGGY kinase family.</text>
</comment>
<feature type="domain" description="Carbohydrate kinase FGGY C-terminal" evidence="7">
    <location>
        <begin position="116"/>
        <end position="242"/>
    </location>
</feature>
<dbReference type="Pfam" id="PF02782">
    <property type="entry name" value="FGGY_C"/>
    <property type="match status" value="1"/>
</dbReference>
<dbReference type="PANTHER" id="PTHR10196">
    <property type="entry name" value="SUGAR KINASE"/>
    <property type="match status" value="1"/>
</dbReference>
<keyword evidence="9" id="KW-1185">Reference proteome</keyword>
<keyword evidence="4" id="KW-0418">Kinase</keyword>
<keyword evidence="2" id="KW-0808">Transferase</keyword>
<evidence type="ECO:0000256" key="4">
    <source>
        <dbReference type="ARBA" id="ARBA00022777"/>
    </source>
</evidence>
<dbReference type="PANTHER" id="PTHR10196:SF69">
    <property type="entry name" value="GLYCEROL KINASE"/>
    <property type="match status" value="1"/>
</dbReference>
<evidence type="ECO:0000256" key="1">
    <source>
        <dbReference type="ARBA" id="ARBA00009156"/>
    </source>
</evidence>
<evidence type="ECO:0008006" key="10">
    <source>
        <dbReference type="Google" id="ProtNLM"/>
    </source>
</evidence>
<comment type="caution">
    <text evidence="8">The sequence shown here is derived from an EMBL/GenBank/DDBJ whole genome shotgun (WGS) entry which is preliminary data.</text>
</comment>
<feature type="domain" description="Carbohydrate kinase FGGY N-terminal" evidence="6">
    <location>
        <begin position="8"/>
        <end position="81"/>
    </location>
</feature>
<evidence type="ECO:0000313" key="8">
    <source>
        <dbReference type="EMBL" id="KAJ8313885.1"/>
    </source>
</evidence>
<dbReference type="Gene3D" id="3.30.420.40">
    <property type="match status" value="3"/>
</dbReference>
<evidence type="ECO:0000256" key="3">
    <source>
        <dbReference type="ARBA" id="ARBA00022741"/>
    </source>
</evidence>
<evidence type="ECO:0000259" key="7">
    <source>
        <dbReference type="Pfam" id="PF02782"/>
    </source>
</evidence>
<dbReference type="InterPro" id="IPR043129">
    <property type="entry name" value="ATPase_NBD"/>
</dbReference>
<dbReference type="InterPro" id="IPR018485">
    <property type="entry name" value="FGGY_C"/>
</dbReference>
<dbReference type="Pfam" id="PF00370">
    <property type="entry name" value="FGGY_N"/>
    <property type="match status" value="1"/>
</dbReference>
<dbReference type="InterPro" id="IPR018484">
    <property type="entry name" value="FGGY_N"/>
</dbReference>